<name>A0A7S3KQQ9_EUPCR</name>
<gene>
    <name evidence="1" type="ORF">ECRA1380_LOCUS15736</name>
</gene>
<accession>A0A7S3KQQ9</accession>
<dbReference type="EMBL" id="HBIK01033437">
    <property type="protein sequence ID" value="CAE0390760.1"/>
    <property type="molecule type" value="Transcribed_RNA"/>
</dbReference>
<sequence>MEVLDLSPTNFRNEASLDDSLVKAMEFYGIGSETARQDHRVDKENINPSLDASIQRKIFPQEVLKERAVFGDITHLFTSVPQQSIVRKSKPHCSSKVRSMMRTIR</sequence>
<dbReference type="AlphaFoldDB" id="A0A7S3KQQ9"/>
<proteinExistence type="predicted"/>
<evidence type="ECO:0000313" key="1">
    <source>
        <dbReference type="EMBL" id="CAE0390760.1"/>
    </source>
</evidence>
<protein>
    <submittedName>
        <fullName evidence="1">Uncharacterized protein</fullName>
    </submittedName>
</protein>
<reference evidence="1" key="1">
    <citation type="submission" date="2021-01" db="EMBL/GenBank/DDBJ databases">
        <authorList>
            <person name="Corre E."/>
            <person name="Pelletier E."/>
            <person name="Niang G."/>
            <person name="Scheremetjew M."/>
            <person name="Finn R."/>
            <person name="Kale V."/>
            <person name="Holt S."/>
            <person name="Cochrane G."/>
            <person name="Meng A."/>
            <person name="Brown T."/>
            <person name="Cohen L."/>
        </authorList>
    </citation>
    <scope>NUCLEOTIDE SEQUENCE</scope>
    <source>
        <strain evidence="1">CT5</strain>
    </source>
</reference>
<organism evidence="1">
    <name type="scientific">Euplotes crassus</name>
    <dbReference type="NCBI Taxonomy" id="5936"/>
    <lineage>
        <taxon>Eukaryota</taxon>
        <taxon>Sar</taxon>
        <taxon>Alveolata</taxon>
        <taxon>Ciliophora</taxon>
        <taxon>Intramacronucleata</taxon>
        <taxon>Spirotrichea</taxon>
        <taxon>Hypotrichia</taxon>
        <taxon>Euplotida</taxon>
        <taxon>Euplotidae</taxon>
        <taxon>Moneuplotes</taxon>
    </lineage>
</organism>